<organism evidence="11 12">
    <name type="scientific">Paenibacillus athensensis</name>
    <dbReference type="NCBI Taxonomy" id="1967502"/>
    <lineage>
        <taxon>Bacteria</taxon>
        <taxon>Bacillati</taxon>
        <taxon>Bacillota</taxon>
        <taxon>Bacilli</taxon>
        <taxon>Bacillales</taxon>
        <taxon>Paenibacillaceae</taxon>
        <taxon>Paenibacillus</taxon>
    </lineage>
</organism>
<keyword evidence="12" id="KW-1185">Reference proteome</keyword>
<dbReference type="InterPro" id="IPR036156">
    <property type="entry name" value="Beta-gal/glucu_dom_sf"/>
</dbReference>
<proteinExistence type="inferred from homology"/>
<comment type="caution">
    <text evidence="11">The sequence shown here is derived from an EMBL/GenBank/DDBJ whole genome shotgun (WGS) entry which is preliminary data.</text>
</comment>
<dbReference type="InterPro" id="IPR017853">
    <property type="entry name" value="GH"/>
</dbReference>
<keyword evidence="5 8" id="KW-0378">Hydrolase</keyword>
<dbReference type="GO" id="GO:0004565">
    <property type="term" value="F:beta-galactosidase activity"/>
    <property type="evidence" value="ECO:0007669"/>
    <property type="project" value="UniProtKB-EC"/>
</dbReference>
<dbReference type="Gene3D" id="3.20.20.80">
    <property type="entry name" value="Glycosidases"/>
    <property type="match status" value="1"/>
</dbReference>
<dbReference type="OrthoDB" id="9762066at2"/>
<evidence type="ECO:0000256" key="6">
    <source>
        <dbReference type="ARBA" id="ARBA00023295"/>
    </source>
</evidence>
<keyword evidence="6 8" id="KW-0326">Glycosidase</keyword>
<dbReference type="PROSITE" id="PS00719">
    <property type="entry name" value="GLYCOSYL_HYDROL_F2_1"/>
    <property type="match status" value="1"/>
</dbReference>
<dbReference type="SUPFAM" id="SSF49785">
    <property type="entry name" value="Galactose-binding domain-like"/>
    <property type="match status" value="1"/>
</dbReference>
<dbReference type="Pfam" id="PF02929">
    <property type="entry name" value="Bgal_small_N"/>
    <property type="match status" value="1"/>
</dbReference>
<dbReference type="GO" id="GO:0030246">
    <property type="term" value="F:carbohydrate binding"/>
    <property type="evidence" value="ECO:0007669"/>
    <property type="project" value="InterPro"/>
</dbReference>
<name>A0A4Y8PTE0_9BACL</name>
<evidence type="ECO:0000256" key="2">
    <source>
        <dbReference type="ARBA" id="ARBA00007401"/>
    </source>
</evidence>
<dbReference type="PRINTS" id="PR00132">
    <property type="entry name" value="GLHYDRLASE2"/>
</dbReference>
<evidence type="ECO:0000256" key="1">
    <source>
        <dbReference type="ARBA" id="ARBA00001412"/>
    </source>
</evidence>
<dbReference type="InterPro" id="IPR032312">
    <property type="entry name" value="LacZ_4"/>
</dbReference>
<dbReference type="InterPro" id="IPR013783">
    <property type="entry name" value="Ig-like_fold"/>
</dbReference>
<dbReference type="Gene3D" id="2.60.120.260">
    <property type="entry name" value="Galactose-binding domain-like"/>
    <property type="match status" value="1"/>
</dbReference>
<dbReference type="InterPro" id="IPR023232">
    <property type="entry name" value="Glyco_hydro_2_AS"/>
</dbReference>
<evidence type="ECO:0000256" key="5">
    <source>
        <dbReference type="ARBA" id="ARBA00022801"/>
    </source>
</evidence>
<gene>
    <name evidence="11" type="ORF">B5M42_20885</name>
</gene>
<dbReference type="InterPro" id="IPR014718">
    <property type="entry name" value="GH-type_carb-bd"/>
</dbReference>
<accession>A0A4Y8PTE0</accession>
<dbReference type="InterPro" id="IPR004199">
    <property type="entry name" value="B-gal_small/dom_5"/>
</dbReference>
<dbReference type="EC" id="3.2.1.23" evidence="3 8"/>
<evidence type="ECO:0000256" key="8">
    <source>
        <dbReference type="RuleBase" id="RU361154"/>
    </source>
</evidence>
<evidence type="ECO:0000256" key="9">
    <source>
        <dbReference type="SAM" id="MobiDB-lite"/>
    </source>
</evidence>
<dbReference type="InterPro" id="IPR006101">
    <property type="entry name" value="Glyco_hydro_2"/>
</dbReference>
<dbReference type="InterPro" id="IPR011013">
    <property type="entry name" value="Gal_mutarotase_sf_dom"/>
</dbReference>
<evidence type="ECO:0000313" key="12">
    <source>
        <dbReference type="Proteomes" id="UP000298246"/>
    </source>
</evidence>
<dbReference type="SUPFAM" id="SSF74650">
    <property type="entry name" value="Galactose mutarotase-like"/>
    <property type="match status" value="1"/>
</dbReference>
<dbReference type="Proteomes" id="UP000298246">
    <property type="component" value="Unassembled WGS sequence"/>
</dbReference>
<dbReference type="Pfam" id="PF02837">
    <property type="entry name" value="Glyco_hydro_2_N"/>
    <property type="match status" value="1"/>
</dbReference>
<dbReference type="RefSeq" id="WP_134756381.1">
    <property type="nucleotide sequence ID" value="NZ_MYFO02000019.1"/>
</dbReference>
<dbReference type="InterPro" id="IPR006103">
    <property type="entry name" value="Glyco_hydro_2_cat"/>
</dbReference>
<dbReference type="EMBL" id="MYFO01000037">
    <property type="protein sequence ID" value="TFE84230.1"/>
    <property type="molecule type" value="Genomic_DNA"/>
</dbReference>
<protein>
    <recommendedName>
        <fullName evidence="4 8">Beta-galactosidase</fullName>
        <ecNumber evidence="3 8">3.2.1.23</ecNumber>
    </recommendedName>
    <alternativeName>
        <fullName evidence="7 8">Lactase</fullName>
    </alternativeName>
</protein>
<dbReference type="SUPFAM" id="SSF49303">
    <property type="entry name" value="beta-Galactosidase/glucuronidase domain"/>
    <property type="match status" value="2"/>
</dbReference>
<dbReference type="Gene3D" id="2.70.98.10">
    <property type="match status" value="1"/>
</dbReference>
<evidence type="ECO:0000259" key="10">
    <source>
        <dbReference type="SMART" id="SM01038"/>
    </source>
</evidence>
<reference evidence="11 12" key="1">
    <citation type="submission" date="2017-03" db="EMBL/GenBank/DDBJ databases">
        <title>Isolation of Levoglucosan Utilizing Bacteria.</title>
        <authorList>
            <person name="Arya A.S."/>
        </authorList>
    </citation>
    <scope>NUCLEOTIDE SEQUENCE [LARGE SCALE GENOMIC DNA]</scope>
    <source>
        <strain evidence="11 12">MEC069</strain>
    </source>
</reference>
<feature type="domain" description="Beta galactosidase small chain/" evidence="10">
    <location>
        <begin position="837"/>
        <end position="1111"/>
    </location>
</feature>
<dbReference type="InterPro" id="IPR006102">
    <property type="entry name" value="Ig-like_GH2"/>
</dbReference>
<evidence type="ECO:0000256" key="4">
    <source>
        <dbReference type="ARBA" id="ARBA00013303"/>
    </source>
</evidence>
<dbReference type="GO" id="GO:0009341">
    <property type="term" value="C:beta-galactosidase complex"/>
    <property type="evidence" value="ECO:0007669"/>
    <property type="project" value="InterPro"/>
</dbReference>
<dbReference type="PANTHER" id="PTHR46323">
    <property type="entry name" value="BETA-GALACTOSIDASE"/>
    <property type="match status" value="1"/>
</dbReference>
<dbReference type="InterPro" id="IPR023230">
    <property type="entry name" value="Glyco_hydro_2_CS"/>
</dbReference>
<dbReference type="AlphaFoldDB" id="A0A4Y8PTE0"/>
<feature type="region of interest" description="Disordered" evidence="9">
    <location>
        <begin position="746"/>
        <end position="806"/>
    </location>
</feature>
<dbReference type="InterPro" id="IPR050347">
    <property type="entry name" value="Bact_Beta-galactosidase"/>
</dbReference>
<sequence>MNNNNDDLLAWLGDTGVYRVHRLDAHSDHRYYSTLAEAEADGPMPLRHSLNGAWQFSYSEHPDQRPAAFYRTDYSCRDWAEIEVPGHIQLQGWGAPQYVNTMYPWDGTEDIRPPALPRGRNPVGSYVKHFEVPPALAGQPLYISFQGVESALYVWLNGEFVGYSEDSFTPSEFELTPFICEGENKLAVEVYQYSTGSWLEDQDFWRFSGIFREVYLFAAPRLHVWDVRVQAGLDDTYARGLLRLELDMRDPGAGPAAAELELRDAAGRAVAAGRGTFEGGKLTLTAELDGVRTWSAEDPYLYRAYVTVLDGDGRTVEAIGQPVGFRRFEMKDKLMQINGKRIVFKGVNRHEFNCRRGRAITEDDMRRDIAMLKRHNINAVRTSHYPNQTLWYELCDEYGLYVIDEMNLETHGSWQKLGAVEPSWNIPGSKPEWRDIVLDRAVSMLERDKNHPSIVIWSCGNESYAGEVLLEVSNYFRVADPGRLVHYEGVFHNRAFNDTSDMESRMYAKPADIEAYLAAEPDKPYISCEYMHAMGNSVGGIHKYTELAGKYPMYQGGFIWDYSDQALVKKDRYGREFLAYGGDFGDRPSDYSFCGNGIVYADRTPTPKLQEVKFVYQNFRLEPQQDSIRIVNDSLFTNGDGLLLEYRLLRDGRELGVWQADVRVEPLSETRVTIALPEAAARGGVAPVGRGEDGELVLHASLKLKAASPWAEAGHEVAFGEAALATPRAAGGAEGAAAGAAAARDYAGGGAGSAEGGAVGDEAGDAAGRDAGDAAPIPAGSEAANDAAPAGRSGAETTQVAAAAGAWAHADGTAPCPPAPDPAPTALEVVEGDVNIGVKGNGFTVLFSRAVGSLVSLRYGGREMIEAPPVPLFWRATTDNDKGAGLGYTAGLWYAASLARRCAGIELNREAADRVSVAFDYRFAIHPDIRVLVIYMVHGDGRVKVESRYHGAAGLPELPIFALSFKLSAEYSQTDWYALGPEETYADRQHGARLGLFRRDVAELPARYLVPQESGNRTGVRRVTISRPEDGSGLRIAASPGAPVECSISPYTAFELEHAAHAHELPPVHYTVVTVAGRQMGVGGDDSWGAPVHAEYRIPSDSDLAFTFWLSAAGPEEAE</sequence>
<dbReference type="Pfam" id="PF16353">
    <property type="entry name" value="LacZ_4"/>
    <property type="match status" value="1"/>
</dbReference>
<dbReference type="SMART" id="SM01038">
    <property type="entry name" value="Bgal_small_N"/>
    <property type="match status" value="1"/>
</dbReference>
<dbReference type="SUPFAM" id="SSF51445">
    <property type="entry name" value="(Trans)glycosidases"/>
    <property type="match status" value="1"/>
</dbReference>
<feature type="compositionally biased region" description="Gly residues" evidence="9">
    <location>
        <begin position="747"/>
        <end position="759"/>
    </location>
</feature>
<evidence type="ECO:0000256" key="7">
    <source>
        <dbReference type="ARBA" id="ARBA00032230"/>
    </source>
</evidence>
<dbReference type="Pfam" id="PF02836">
    <property type="entry name" value="Glyco_hydro_2_C"/>
    <property type="match status" value="1"/>
</dbReference>
<dbReference type="Pfam" id="PF00703">
    <property type="entry name" value="Glyco_hydro_2"/>
    <property type="match status" value="1"/>
</dbReference>
<dbReference type="PANTHER" id="PTHR46323:SF2">
    <property type="entry name" value="BETA-GALACTOSIDASE"/>
    <property type="match status" value="1"/>
</dbReference>
<comment type="catalytic activity">
    <reaction evidence="1 8">
        <text>Hydrolysis of terminal non-reducing beta-D-galactose residues in beta-D-galactosides.</text>
        <dbReference type="EC" id="3.2.1.23"/>
    </reaction>
</comment>
<evidence type="ECO:0000256" key="3">
    <source>
        <dbReference type="ARBA" id="ARBA00012756"/>
    </source>
</evidence>
<dbReference type="InterPro" id="IPR006104">
    <property type="entry name" value="Glyco_hydro_2_N"/>
</dbReference>
<feature type="compositionally biased region" description="Low complexity" evidence="9">
    <location>
        <begin position="794"/>
        <end position="806"/>
    </location>
</feature>
<evidence type="ECO:0000313" key="11">
    <source>
        <dbReference type="EMBL" id="TFE84230.1"/>
    </source>
</evidence>
<dbReference type="Gene3D" id="2.60.40.10">
    <property type="entry name" value="Immunoglobulins"/>
    <property type="match status" value="2"/>
</dbReference>
<comment type="similarity">
    <text evidence="2 8">Belongs to the glycosyl hydrolase 2 family.</text>
</comment>
<dbReference type="InterPro" id="IPR008979">
    <property type="entry name" value="Galactose-bd-like_sf"/>
</dbReference>
<dbReference type="PROSITE" id="PS00608">
    <property type="entry name" value="GLYCOSYL_HYDROL_F2_2"/>
    <property type="match status" value="1"/>
</dbReference>
<dbReference type="GO" id="GO:0005990">
    <property type="term" value="P:lactose catabolic process"/>
    <property type="evidence" value="ECO:0007669"/>
    <property type="project" value="TreeGrafter"/>
</dbReference>